<feature type="transmembrane region" description="Helical" evidence="1">
    <location>
        <begin position="45"/>
        <end position="66"/>
    </location>
</feature>
<reference evidence="2" key="1">
    <citation type="journal article" date="2020" name="Nature">
        <title>Giant virus diversity and host interactions through global metagenomics.</title>
        <authorList>
            <person name="Schulz F."/>
            <person name="Roux S."/>
            <person name="Paez-Espino D."/>
            <person name="Jungbluth S."/>
            <person name="Walsh D.A."/>
            <person name="Denef V.J."/>
            <person name="McMahon K.D."/>
            <person name="Konstantinidis K.T."/>
            <person name="Eloe-Fadrosh E.A."/>
            <person name="Kyrpides N.C."/>
            <person name="Woyke T."/>
        </authorList>
    </citation>
    <scope>NUCLEOTIDE SEQUENCE</scope>
    <source>
        <strain evidence="2">GVMAG-S-1064190-84</strain>
    </source>
</reference>
<sequence>MIDLEDIDFETFSNWHPAVQIVAIIVSFLVLAPLLFGIFASISMIIFFGTICVGIGLFCFTILEIVDRYKLKKDIDNLTKL</sequence>
<organism evidence="2">
    <name type="scientific">viral metagenome</name>
    <dbReference type="NCBI Taxonomy" id="1070528"/>
    <lineage>
        <taxon>unclassified sequences</taxon>
        <taxon>metagenomes</taxon>
        <taxon>organismal metagenomes</taxon>
    </lineage>
</organism>
<dbReference type="EMBL" id="MN740699">
    <property type="protein sequence ID" value="QHU08884.1"/>
    <property type="molecule type" value="Genomic_DNA"/>
</dbReference>
<keyword evidence="1" id="KW-0812">Transmembrane</keyword>
<name>A0A6C0JYN6_9ZZZZ</name>
<proteinExistence type="predicted"/>
<evidence type="ECO:0000313" key="2">
    <source>
        <dbReference type="EMBL" id="QHU08884.1"/>
    </source>
</evidence>
<protein>
    <submittedName>
        <fullName evidence="2">Uncharacterized protein</fullName>
    </submittedName>
</protein>
<keyword evidence="1" id="KW-0472">Membrane</keyword>
<evidence type="ECO:0000256" key="1">
    <source>
        <dbReference type="SAM" id="Phobius"/>
    </source>
</evidence>
<dbReference type="AlphaFoldDB" id="A0A6C0JYN6"/>
<accession>A0A6C0JYN6</accession>
<feature type="transmembrane region" description="Helical" evidence="1">
    <location>
        <begin position="21"/>
        <end position="39"/>
    </location>
</feature>
<keyword evidence="1" id="KW-1133">Transmembrane helix</keyword>